<sequence>MNQAGIDPVPRRTGPTWKQFLTAQAQHIVAIDFLHVETINLTRIYALVMLEHRSCRAHLLGMPAKPICPWTTQAARNFLMNTGTVGHTF</sequence>
<name>A0ABV2ULV6_9ACTN</name>
<dbReference type="Proteomes" id="UP001550044">
    <property type="component" value="Unassembled WGS sequence"/>
</dbReference>
<gene>
    <name evidence="1" type="ORF">ABZV61_40320</name>
</gene>
<organism evidence="1 2">
    <name type="scientific">Streptomyces sp. 900116325</name>
    <dbReference type="NCBI Taxonomy" id="3154295"/>
    <lineage>
        <taxon>Bacteria</taxon>
        <taxon>Bacillati</taxon>
        <taxon>Actinomycetota</taxon>
        <taxon>Actinomycetes</taxon>
        <taxon>Kitasatosporales</taxon>
        <taxon>Streptomycetaceae</taxon>
        <taxon>Streptomyces</taxon>
    </lineage>
</organism>
<accession>A0ABV2ULV6</accession>
<evidence type="ECO:0000313" key="2">
    <source>
        <dbReference type="Proteomes" id="UP001550044"/>
    </source>
</evidence>
<keyword evidence="2" id="KW-1185">Reference proteome</keyword>
<proteinExistence type="predicted"/>
<evidence type="ECO:0000313" key="1">
    <source>
        <dbReference type="EMBL" id="MET8438815.1"/>
    </source>
</evidence>
<protein>
    <submittedName>
        <fullName evidence="1">Uncharacterized protein</fullName>
    </submittedName>
</protein>
<reference evidence="1 2" key="1">
    <citation type="submission" date="2024-06" db="EMBL/GenBank/DDBJ databases">
        <title>The Natural Products Discovery Center: Release of the First 8490 Sequenced Strains for Exploring Actinobacteria Biosynthetic Diversity.</title>
        <authorList>
            <person name="Kalkreuter E."/>
            <person name="Kautsar S.A."/>
            <person name="Yang D."/>
            <person name="Bader C.D."/>
            <person name="Teijaro C.N."/>
            <person name="Fluegel L."/>
            <person name="Davis C.M."/>
            <person name="Simpson J.R."/>
            <person name="Lauterbach L."/>
            <person name="Steele A.D."/>
            <person name="Gui C."/>
            <person name="Meng S."/>
            <person name="Li G."/>
            <person name="Viehrig K."/>
            <person name="Ye F."/>
            <person name="Su P."/>
            <person name="Kiefer A.F."/>
            <person name="Nichols A."/>
            <person name="Cepeda A.J."/>
            <person name="Yan W."/>
            <person name="Fan B."/>
            <person name="Jiang Y."/>
            <person name="Adhikari A."/>
            <person name="Zheng C.-J."/>
            <person name="Schuster L."/>
            <person name="Cowan T.M."/>
            <person name="Smanski M.J."/>
            <person name="Chevrette M.G."/>
            <person name="De Carvalho L.P.S."/>
            <person name="Shen B."/>
        </authorList>
    </citation>
    <scope>NUCLEOTIDE SEQUENCE [LARGE SCALE GENOMIC DNA]</scope>
    <source>
        <strain evidence="1 2">NPDC005137</strain>
    </source>
</reference>
<dbReference type="EMBL" id="JBEXIP010000072">
    <property type="protein sequence ID" value="MET8438815.1"/>
    <property type="molecule type" value="Genomic_DNA"/>
</dbReference>
<comment type="caution">
    <text evidence="1">The sequence shown here is derived from an EMBL/GenBank/DDBJ whole genome shotgun (WGS) entry which is preliminary data.</text>
</comment>
<dbReference type="RefSeq" id="WP_356502284.1">
    <property type="nucleotide sequence ID" value="NZ_JBEXIP010000072.1"/>
</dbReference>